<dbReference type="EMBL" id="HF583527">
    <property type="protein sequence ID" value="CCQ43024.1"/>
    <property type="molecule type" value="Genomic_DNA"/>
</dbReference>
<proteinExistence type="predicted"/>
<gene>
    <name evidence="1" type="primary">CADPS2</name>
</gene>
<protein>
    <submittedName>
        <fullName evidence="1">Alternative protein CADPS2</fullName>
    </submittedName>
</protein>
<reference evidence="1" key="1">
    <citation type="journal article" date="2013" name="PLoS ONE">
        <title>Direct detection of alternative open reading frames translation products in human significantly expands the proteome.</title>
        <authorList>
            <person name="Vanderperre B."/>
            <person name="Lucier J.-F."/>
            <person name="Motard J."/>
            <person name="Tremblay G."/>
            <person name="Vanderperre S."/>
            <person name="Wisztorski M."/>
            <person name="Salzet M."/>
            <person name="Boisvert F.-M."/>
            <person name="Roucou X."/>
        </authorList>
    </citation>
    <scope>NUCLEOTIDE SEQUENCE</scope>
</reference>
<organism evidence="1">
    <name type="scientific">Homo sapiens</name>
    <name type="common">Human</name>
    <dbReference type="NCBI Taxonomy" id="9606"/>
    <lineage>
        <taxon>Eukaryota</taxon>
        <taxon>Metazoa</taxon>
        <taxon>Chordata</taxon>
        <taxon>Craniata</taxon>
        <taxon>Vertebrata</taxon>
        <taxon>Euteleostomi</taxon>
        <taxon>Mammalia</taxon>
        <taxon>Eutheria</taxon>
        <taxon>Euarchontoglires</taxon>
        <taxon>Primates</taxon>
        <taxon>Haplorrhini</taxon>
        <taxon>Catarrhini</taxon>
        <taxon>Hominidae</taxon>
        <taxon>Homo</taxon>
    </lineage>
</organism>
<accession>L8E7C0</accession>
<sequence>MQMLSFMQIVFRNMVWMSLFLQTPASLIMPSFLEYSRGRLWITD</sequence>
<name>L8E7C0_HUMAN</name>
<evidence type="ECO:0000313" key="1">
    <source>
        <dbReference type="EMBL" id="CCQ43024.1"/>
    </source>
</evidence>
<dbReference type="ChiTaRS" id="CADPS2">
    <property type="organism name" value="human"/>
</dbReference>
<dbReference type="AlphaFoldDB" id="L8E7C0"/>
<dbReference type="OrthoDB" id="10063282at2759"/>